<dbReference type="AlphaFoldDB" id="A0A6G0MWG6"/>
<gene>
    <name evidence="2" type="ORF">PF004_g24158</name>
</gene>
<dbReference type="EMBL" id="QXGC01002706">
    <property type="protein sequence ID" value="KAE9182725.1"/>
    <property type="molecule type" value="Genomic_DNA"/>
</dbReference>
<feature type="compositionally biased region" description="Basic and acidic residues" evidence="1">
    <location>
        <begin position="448"/>
        <end position="459"/>
    </location>
</feature>
<feature type="compositionally biased region" description="Polar residues" evidence="1">
    <location>
        <begin position="197"/>
        <end position="209"/>
    </location>
</feature>
<proteinExistence type="predicted"/>
<comment type="caution">
    <text evidence="2">The sequence shown here is derived from an EMBL/GenBank/DDBJ whole genome shotgun (WGS) entry which is preliminary data.</text>
</comment>
<feature type="region of interest" description="Disordered" evidence="1">
    <location>
        <begin position="187"/>
        <end position="232"/>
    </location>
</feature>
<name>A0A6G0MWG6_9STRA</name>
<sequence length="530" mass="58908">MAGPDLDDGDDSQEFSVPIDTLQLRTVDADEANLWPGTYLGHPVAFIRPSGPKTGLWTYGVATRYEFLTDGPYLTIISGAEVVELKLHDPPRAIKADPITYALQVGASVSDMAVNPKELLRQQNAVIGACRTRRNNGSELPTAVHATLTVPFIPDEIVPLVGPHDPSVVYVRRQHILDCLRGSRKKSKLDMYRDPQASHSSVDANTSPPQAEALLRPDESMSTSSDDDIEDVKAIRQQNRTLGKRSRRSDTEIQDSQFFDDSSITEADGISDDEVEPRRGAFRPTATQQRVHRSISHARFKADMWDRAHAHESNVSLTDFSERNSLRAATPATSRSDVCSALRALRVFGLHFHNQDVIDIIDSALNFTDRYRGVPDTDALGWKMMAFWITTKFSKFRSFLVLRDMDSARLVGGEFSRTDEDLLELRDLRRSRRTGDQGGLRPRQTPDSSRRAERPRRESSVPANVLAALPVQGTKKLCMKSISQAGCSCNGSGGCFDFKRAHFKPTSLPDIVKTYITESYKGLASSCQDL</sequence>
<evidence type="ECO:0000313" key="3">
    <source>
        <dbReference type="Proteomes" id="UP000476176"/>
    </source>
</evidence>
<accession>A0A6G0MWG6</accession>
<evidence type="ECO:0000256" key="1">
    <source>
        <dbReference type="SAM" id="MobiDB-lite"/>
    </source>
</evidence>
<dbReference type="Proteomes" id="UP000476176">
    <property type="component" value="Unassembled WGS sequence"/>
</dbReference>
<feature type="region of interest" description="Disordered" evidence="1">
    <location>
        <begin position="433"/>
        <end position="462"/>
    </location>
</feature>
<organism evidence="2 3">
    <name type="scientific">Phytophthora fragariae</name>
    <dbReference type="NCBI Taxonomy" id="53985"/>
    <lineage>
        <taxon>Eukaryota</taxon>
        <taxon>Sar</taxon>
        <taxon>Stramenopiles</taxon>
        <taxon>Oomycota</taxon>
        <taxon>Peronosporomycetes</taxon>
        <taxon>Peronosporales</taxon>
        <taxon>Peronosporaceae</taxon>
        <taxon>Phytophthora</taxon>
    </lineage>
</organism>
<evidence type="ECO:0000313" key="2">
    <source>
        <dbReference type="EMBL" id="KAE9182725.1"/>
    </source>
</evidence>
<feature type="region of interest" description="Disordered" evidence="1">
    <location>
        <begin position="237"/>
        <end position="256"/>
    </location>
</feature>
<reference evidence="2 3" key="1">
    <citation type="submission" date="2018-09" db="EMBL/GenBank/DDBJ databases">
        <title>Genomic investigation of the strawberry pathogen Phytophthora fragariae indicates pathogenicity is determined by transcriptional variation in three key races.</title>
        <authorList>
            <person name="Adams T.M."/>
            <person name="Armitage A.D."/>
            <person name="Sobczyk M.K."/>
            <person name="Bates H.J."/>
            <person name="Dunwell J.M."/>
            <person name="Nellist C.F."/>
            <person name="Harrison R.J."/>
        </authorList>
    </citation>
    <scope>NUCLEOTIDE SEQUENCE [LARGE SCALE GENOMIC DNA]</scope>
    <source>
        <strain evidence="2 3">BC-23</strain>
    </source>
</reference>
<protein>
    <submittedName>
        <fullName evidence="2">Uncharacterized protein</fullName>
    </submittedName>
</protein>